<evidence type="ECO:0000256" key="1">
    <source>
        <dbReference type="SAM" id="Phobius"/>
    </source>
</evidence>
<keyword evidence="3" id="KW-1185">Reference proteome</keyword>
<evidence type="ECO:0000313" key="3">
    <source>
        <dbReference type="Proteomes" id="UP000319941"/>
    </source>
</evidence>
<dbReference type="STRING" id="553385.GCA_000591415_02526"/>
<organism evidence="2 3">
    <name type="scientific">Cobetia crustatorum</name>
    <dbReference type="NCBI Taxonomy" id="553385"/>
    <lineage>
        <taxon>Bacteria</taxon>
        <taxon>Pseudomonadati</taxon>
        <taxon>Pseudomonadota</taxon>
        <taxon>Gammaproteobacteria</taxon>
        <taxon>Oceanospirillales</taxon>
        <taxon>Halomonadaceae</taxon>
        <taxon>Cobetia</taxon>
    </lineage>
</organism>
<dbReference type="AlphaFoldDB" id="A0A558HM32"/>
<protein>
    <submittedName>
        <fullName evidence="2">Uncharacterized protein</fullName>
    </submittedName>
</protein>
<keyword evidence="1" id="KW-1133">Transmembrane helix</keyword>
<keyword evidence="1" id="KW-0472">Membrane</keyword>
<name>A0A558HM32_9GAMM</name>
<comment type="caution">
    <text evidence="2">The sequence shown here is derived from an EMBL/GenBank/DDBJ whole genome shotgun (WGS) entry which is preliminary data.</text>
</comment>
<feature type="transmembrane region" description="Helical" evidence="1">
    <location>
        <begin position="49"/>
        <end position="67"/>
    </location>
</feature>
<dbReference type="Proteomes" id="UP000319941">
    <property type="component" value="Unassembled WGS sequence"/>
</dbReference>
<proteinExistence type="predicted"/>
<keyword evidence="1" id="KW-0812">Transmembrane</keyword>
<reference evidence="2 3" key="1">
    <citation type="submission" date="2019-07" db="EMBL/GenBank/DDBJ databases">
        <title>Diversity of Bacteria from Kongsfjorden, Arctic.</title>
        <authorList>
            <person name="Yu Y."/>
        </authorList>
    </citation>
    <scope>NUCLEOTIDE SEQUENCE [LARGE SCALE GENOMIC DNA]</scope>
    <source>
        <strain evidence="2 3">SM1923</strain>
    </source>
</reference>
<sequence length="156" mass="17385">MSTQVTTAEPLDFYADKHSRMNMTLAWIALAILVVVFLFTISQNMTSSGFAPLVMAIVICFMHGNAYKKKPAAILETDHVSLLLNPLAGRKLALYKEVTGLTLKKGKVCIIKYVQSDDAKSREKTLKLSLNMFDEGQRNPLMEELSVRTGCDILRS</sequence>
<feature type="transmembrane region" description="Helical" evidence="1">
    <location>
        <begin position="24"/>
        <end position="43"/>
    </location>
</feature>
<dbReference type="EMBL" id="VNFH01000006">
    <property type="protein sequence ID" value="TVU70183.1"/>
    <property type="molecule type" value="Genomic_DNA"/>
</dbReference>
<gene>
    <name evidence="2" type="ORF">FQP86_10340</name>
</gene>
<dbReference type="RefSeq" id="WP_024952491.1">
    <property type="nucleotide sequence ID" value="NZ_CAWOWR010000116.1"/>
</dbReference>
<accession>A0A558HM32</accession>
<evidence type="ECO:0000313" key="2">
    <source>
        <dbReference type="EMBL" id="TVU70183.1"/>
    </source>
</evidence>